<proteinExistence type="predicted"/>
<organism evidence="1 2">
    <name type="scientific">Protomyces lactucae-debilis</name>
    <dbReference type="NCBI Taxonomy" id="2754530"/>
    <lineage>
        <taxon>Eukaryota</taxon>
        <taxon>Fungi</taxon>
        <taxon>Dikarya</taxon>
        <taxon>Ascomycota</taxon>
        <taxon>Taphrinomycotina</taxon>
        <taxon>Taphrinomycetes</taxon>
        <taxon>Taphrinales</taxon>
        <taxon>Protomycetaceae</taxon>
        <taxon>Protomyces</taxon>
    </lineage>
</organism>
<reference evidence="1 2" key="1">
    <citation type="submission" date="2016-07" db="EMBL/GenBank/DDBJ databases">
        <title>Pervasive Adenine N6-methylation of Active Genes in Fungi.</title>
        <authorList>
            <consortium name="DOE Joint Genome Institute"/>
            <person name="Mondo S.J."/>
            <person name="Dannebaum R.O."/>
            <person name="Kuo R.C."/>
            <person name="Labutti K."/>
            <person name="Haridas S."/>
            <person name="Kuo A."/>
            <person name="Salamov A."/>
            <person name="Ahrendt S.R."/>
            <person name="Lipzen A."/>
            <person name="Sullivan W."/>
            <person name="Andreopoulos W.B."/>
            <person name="Clum A."/>
            <person name="Lindquist E."/>
            <person name="Daum C."/>
            <person name="Ramamoorthy G.K."/>
            <person name="Gryganskyi A."/>
            <person name="Culley D."/>
            <person name="Magnuson J.K."/>
            <person name="James T.Y."/>
            <person name="O'Malley M.A."/>
            <person name="Stajich J.E."/>
            <person name="Spatafora J.W."/>
            <person name="Visel A."/>
            <person name="Grigoriev I.V."/>
        </authorList>
    </citation>
    <scope>NUCLEOTIDE SEQUENCE [LARGE SCALE GENOMIC DNA]</scope>
    <source>
        <strain evidence="1 2">12-1054</strain>
    </source>
</reference>
<name>A0A1Y2F2R7_PROLT</name>
<keyword evidence="2" id="KW-1185">Reference proteome</keyword>
<sequence>MTVHQGEFKYPYLQGKHAPEGFRRLCLKKLSKNRGIVQRTSPTDIEVVVECRDAEAVAVVAMLTDLLAEGRGDSGVGDRIDKFPSRICMEQMAPLQFLRLGSIGQREDSARSSSSISTSSDVIAPSRVSTAGSAKHAVSLTLRDTVHQTAAHLDQYVSLGALTDWAEYAVGKAQHIHCVYLKSELFQGGLGTTEVIRFQTTTYKITSQEIAMLALTSVFVKEKKDVFDLMRRGELRKYRLLPFPQEPHIRGLQVCPPR</sequence>
<gene>
    <name evidence="1" type="ORF">BCR37DRAFT_388917</name>
</gene>
<dbReference type="Proteomes" id="UP000193685">
    <property type="component" value="Unassembled WGS sequence"/>
</dbReference>
<protein>
    <submittedName>
        <fullName evidence="1">Uncharacterized protein</fullName>
    </submittedName>
</protein>
<evidence type="ECO:0000313" key="2">
    <source>
        <dbReference type="Proteomes" id="UP000193685"/>
    </source>
</evidence>
<accession>A0A1Y2F2R7</accession>
<dbReference type="RefSeq" id="XP_040723299.1">
    <property type="nucleotide sequence ID" value="XM_040870676.1"/>
</dbReference>
<evidence type="ECO:0000313" key="1">
    <source>
        <dbReference type="EMBL" id="ORY78188.1"/>
    </source>
</evidence>
<dbReference type="EMBL" id="MCFI01000018">
    <property type="protein sequence ID" value="ORY78188.1"/>
    <property type="molecule type" value="Genomic_DNA"/>
</dbReference>
<comment type="caution">
    <text evidence="1">The sequence shown here is derived from an EMBL/GenBank/DDBJ whole genome shotgun (WGS) entry which is preliminary data.</text>
</comment>
<dbReference type="AlphaFoldDB" id="A0A1Y2F2R7"/>
<dbReference type="GeneID" id="63787275"/>